<gene>
    <name evidence="4" type="ORF">ILUMI_13800</name>
</gene>
<evidence type="ECO:0000256" key="2">
    <source>
        <dbReference type="SAM" id="MobiDB-lite"/>
    </source>
</evidence>
<dbReference type="PROSITE" id="PS50001">
    <property type="entry name" value="SH2"/>
    <property type="match status" value="1"/>
</dbReference>
<feature type="region of interest" description="Disordered" evidence="2">
    <location>
        <begin position="193"/>
        <end position="213"/>
    </location>
</feature>
<evidence type="ECO:0000313" key="4">
    <source>
        <dbReference type="EMBL" id="KAF2892372.1"/>
    </source>
</evidence>
<accession>A0A8K0CXS9</accession>
<dbReference type="Gene3D" id="3.30.505.10">
    <property type="entry name" value="SH2 domain"/>
    <property type="match status" value="1"/>
</dbReference>
<keyword evidence="5" id="KW-1185">Reference proteome</keyword>
<dbReference type="SMART" id="SM00252">
    <property type="entry name" value="SH2"/>
    <property type="match status" value="1"/>
</dbReference>
<reference evidence="4" key="1">
    <citation type="submission" date="2019-08" db="EMBL/GenBank/DDBJ databases">
        <title>The genome of the North American firefly Photinus pyralis.</title>
        <authorList>
            <consortium name="Photinus pyralis genome working group"/>
            <person name="Fallon T.R."/>
            <person name="Sander Lower S.E."/>
            <person name="Weng J.-K."/>
        </authorList>
    </citation>
    <scope>NUCLEOTIDE SEQUENCE</scope>
    <source>
        <strain evidence="4">TRF0915ILg1</strain>
        <tissue evidence="4">Whole body</tissue>
    </source>
</reference>
<name>A0A8K0CXS9_IGNLU</name>
<dbReference type="InterPro" id="IPR036860">
    <property type="entry name" value="SH2_dom_sf"/>
</dbReference>
<dbReference type="SUPFAM" id="SSF55550">
    <property type="entry name" value="SH2 domain"/>
    <property type="match status" value="1"/>
</dbReference>
<dbReference type="Gene3D" id="1.10.150.50">
    <property type="entry name" value="Transcription Factor, Ets-1"/>
    <property type="match status" value="1"/>
</dbReference>
<dbReference type="InterPro" id="IPR013761">
    <property type="entry name" value="SAM/pointed_sf"/>
</dbReference>
<sequence length="606" mass="69081">MSQKTALLKQIENLNVNQLAEALEFNGYAECVGAIRSKNVDGQEFLKLTELNISLWRLPTVHARRLWSFIQQIKEDPKQFLMNIEKLTPKVNKSKFSPNGKPFVLEKPSNISNYFQKSVQLTGKDEMIQKEKTETSSSTLSKKESNQLKNKLELVFRKEASEVPNSSFVYSQRQPQLPPKPDYLKLENTENLEQSKQTEEEENDFNDGYLSPISKRKDNMITKENEKESSTGYENLEIRPQVIENKYEEQIVKPLRPVAQERPLPPIPKVEDYTRSFVPNVNHTTDDEELAHYAPVIDDETLDTTRKGNNEFLNSKQVLVCNTTTIDDEELAEYASVLEEEEEIKTPIAPISKNYNYHRPLPPVPVQFPPTANVNERPPVSIPTEDQKLTKFLAAGPTVTMQHLSAVKLKPRAVLPKSPNALPKFSNTLPKPPINLPKPPLEIVSPDLLLATQNDFASSSDEIHIQLRHSPIPLNVHSEQNPNMPEKIKDSFYTEIDLATLSCYRETDRRGARMLLSGLEDGAFLIRPSRQTEFVCTLSIMTGIKMYNLGVEKRSDGTFAFSTVVEDFQQPKLYSIGELIDYYSKTPMHLSGKYITLKNILPQNRH</sequence>
<comment type="caution">
    <text evidence="4">The sequence shown here is derived from an EMBL/GenBank/DDBJ whole genome shotgun (WGS) entry which is preliminary data.</text>
</comment>
<feature type="compositionally biased region" description="Polar residues" evidence="2">
    <location>
        <begin position="165"/>
        <end position="175"/>
    </location>
</feature>
<dbReference type="Pfam" id="PF00017">
    <property type="entry name" value="SH2"/>
    <property type="match status" value="1"/>
</dbReference>
<feature type="region of interest" description="Disordered" evidence="2">
    <location>
        <begin position="165"/>
        <end position="184"/>
    </location>
</feature>
<evidence type="ECO:0000256" key="1">
    <source>
        <dbReference type="PROSITE-ProRule" id="PRU00191"/>
    </source>
</evidence>
<keyword evidence="1" id="KW-0727">SH2 domain</keyword>
<dbReference type="EMBL" id="VTPC01008775">
    <property type="protein sequence ID" value="KAF2892372.1"/>
    <property type="molecule type" value="Genomic_DNA"/>
</dbReference>
<organism evidence="4 5">
    <name type="scientific">Ignelater luminosus</name>
    <name type="common">Cucubano</name>
    <name type="synonym">Pyrophorus luminosus</name>
    <dbReference type="NCBI Taxonomy" id="2038154"/>
    <lineage>
        <taxon>Eukaryota</taxon>
        <taxon>Metazoa</taxon>
        <taxon>Ecdysozoa</taxon>
        <taxon>Arthropoda</taxon>
        <taxon>Hexapoda</taxon>
        <taxon>Insecta</taxon>
        <taxon>Pterygota</taxon>
        <taxon>Neoptera</taxon>
        <taxon>Endopterygota</taxon>
        <taxon>Coleoptera</taxon>
        <taxon>Polyphaga</taxon>
        <taxon>Elateriformia</taxon>
        <taxon>Elateroidea</taxon>
        <taxon>Elateridae</taxon>
        <taxon>Agrypninae</taxon>
        <taxon>Pyrophorini</taxon>
        <taxon>Ignelater</taxon>
    </lineage>
</organism>
<protein>
    <recommendedName>
        <fullName evidence="3">SH2 domain-containing protein</fullName>
    </recommendedName>
</protein>
<dbReference type="InterPro" id="IPR000980">
    <property type="entry name" value="SH2"/>
</dbReference>
<dbReference type="OrthoDB" id="10044490at2759"/>
<evidence type="ECO:0000259" key="3">
    <source>
        <dbReference type="PROSITE" id="PS50001"/>
    </source>
</evidence>
<dbReference type="Proteomes" id="UP000801492">
    <property type="component" value="Unassembled WGS sequence"/>
</dbReference>
<feature type="domain" description="SH2" evidence="3">
    <location>
        <begin position="491"/>
        <end position="601"/>
    </location>
</feature>
<dbReference type="CDD" id="cd00173">
    <property type="entry name" value="SH2"/>
    <property type="match status" value="1"/>
</dbReference>
<evidence type="ECO:0000313" key="5">
    <source>
        <dbReference type="Proteomes" id="UP000801492"/>
    </source>
</evidence>
<proteinExistence type="predicted"/>
<dbReference type="AlphaFoldDB" id="A0A8K0CXS9"/>